<dbReference type="Pfam" id="PF01408">
    <property type="entry name" value="GFO_IDH_MocA"/>
    <property type="match status" value="1"/>
</dbReference>
<name>A0A964DYK0_9PROT</name>
<dbReference type="GO" id="GO:0000166">
    <property type="term" value="F:nucleotide binding"/>
    <property type="evidence" value="ECO:0007669"/>
    <property type="project" value="InterPro"/>
</dbReference>
<evidence type="ECO:0000313" key="5">
    <source>
        <dbReference type="EMBL" id="MCB8875162.1"/>
    </source>
</evidence>
<evidence type="ECO:0000256" key="1">
    <source>
        <dbReference type="ARBA" id="ARBA00010928"/>
    </source>
</evidence>
<dbReference type="AlphaFoldDB" id="A0A964DYK0"/>
<organism evidence="5 6">
    <name type="scientific">Acidisoma silvae</name>
    <dbReference type="NCBI Taxonomy" id="2802396"/>
    <lineage>
        <taxon>Bacteria</taxon>
        <taxon>Pseudomonadati</taxon>
        <taxon>Pseudomonadota</taxon>
        <taxon>Alphaproteobacteria</taxon>
        <taxon>Acetobacterales</taxon>
        <taxon>Acidocellaceae</taxon>
        <taxon>Acidisoma</taxon>
    </lineage>
</organism>
<dbReference type="Gene3D" id="3.30.360.10">
    <property type="entry name" value="Dihydrodipicolinate Reductase, domain 2"/>
    <property type="match status" value="1"/>
</dbReference>
<dbReference type="PANTHER" id="PTHR42840">
    <property type="entry name" value="NAD(P)-BINDING ROSSMANN-FOLD SUPERFAMILY PROTEIN-RELATED"/>
    <property type="match status" value="1"/>
</dbReference>
<reference evidence="5" key="2">
    <citation type="submission" date="2021-01" db="EMBL/GenBank/DDBJ databases">
        <authorList>
            <person name="Mieszkin S."/>
            <person name="Pouder E."/>
            <person name="Alain K."/>
        </authorList>
    </citation>
    <scope>NUCLEOTIDE SEQUENCE</scope>
    <source>
        <strain evidence="5">HW T2.11</strain>
    </source>
</reference>
<evidence type="ECO:0000256" key="2">
    <source>
        <dbReference type="ARBA" id="ARBA00023002"/>
    </source>
</evidence>
<dbReference type="PANTHER" id="PTHR42840:SF3">
    <property type="entry name" value="BINDING ROSSMANN FOLD OXIDOREDUCTASE, PUTATIVE (AFU_ORTHOLOGUE AFUA_2G10240)-RELATED"/>
    <property type="match status" value="1"/>
</dbReference>
<feature type="domain" description="GFO/IDH/MocA-like oxidoreductase" evidence="4">
    <location>
        <begin position="132"/>
        <end position="246"/>
    </location>
</feature>
<feature type="domain" description="Gfo/Idh/MocA-like oxidoreductase N-terminal" evidence="3">
    <location>
        <begin position="4"/>
        <end position="124"/>
    </location>
</feature>
<dbReference type="InterPro" id="IPR000683">
    <property type="entry name" value="Gfo/Idh/MocA-like_OxRdtase_N"/>
</dbReference>
<dbReference type="Pfam" id="PF22725">
    <property type="entry name" value="GFO_IDH_MocA_C3"/>
    <property type="match status" value="1"/>
</dbReference>
<evidence type="ECO:0000259" key="3">
    <source>
        <dbReference type="Pfam" id="PF01408"/>
    </source>
</evidence>
<proteinExistence type="inferred from homology"/>
<sequence length="335" mass="35951">MNEVRIGVIGTGVMGTDHARKLAGGIPGARLTAVQDFAADRASALAQELGVLAIAEADALIADAEVDAVLVCSPDGTHAALGLKAIAAGKPVLIEKPVAAERGEVEALMRAEMAAGRKLVQVGYMRRFDPGYAEMRRVVASAEVGSPLFMHCQHRNESSPSYLTSELIIANSAGHEFDAARFVLGEEIVAATVISPPEPRHAPGRQPQFIVLQSASGTVVDIEVYTDARYGYDVQAELVCEEGTVRLRPGPPTSLRHAARDGLVVPPDWRARFADAYRLQFESWVRSIVTGQSNEGSTAWDGYMTLLVTEACLKAWSTGNRIAVEQPERPAFYQG</sequence>
<gene>
    <name evidence="5" type="ORF">ASILVAE211_08225</name>
</gene>
<dbReference type="Proteomes" id="UP000708298">
    <property type="component" value="Unassembled WGS sequence"/>
</dbReference>
<evidence type="ECO:0000259" key="4">
    <source>
        <dbReference type="Pfam" id="PF22725"/>
    </source>
</evidence>
<dbReference type="SUPFAM" id="SSF55347">
    <property type="entry name" value="Glyceraldehyde-3-phosphate dehydrogenase-like, C-terminal domain"/>
    <property type="match status" value="1"/>
</dbReference>
<accession>A0A964DYK0</accession>
<dbReference type="InterPro" id="IPR036291">
    <property type="entry name" value="NAD(P)-bd_dom_sf"/>
</dbReference>
<comment type="similarity">
    <text evidence="1">Belongs to the Gfo/Idh/MocA family.</text>
</comment>
<dbReference type="RefSeq" id="WP_227320833.1">
    <property type="nucleotide sequence ID" value="NZ_JAESVB010000003.1"/>
</dbReference>
<dbReference type="SUPFAM" id="SSF51735">
    <property type="entry name" value="NAD(P)-binding Rossmann-fold domains"/>
    <property type="match status" value="1"/>
</dbReference>
<reference evidence="5" key="1">
    <citation type="journal article" date="2021" name="Microorganisms">
        <title>Acidisoma silvae sp. nov. and Acidisomacellulosilytica sp. nov., Two Acidophilic Bacteria Isolated from Decaying Wood, Hydrolyzing Cellulose and Producing Poly-3-hydroxybutyrate.</title>
        <authorList>
            <person name="Mieszkin S."/>
            <person name="Pouder E."/>
            <person name="Uroz S."/>
            <person name="Simon-Colin C."/>
            <person name="Alain K."/>
        </authorList>
    </citation>
    <scope>NUCLEOTIDE SEQUENCE</scope>
    <source>
        <strain evidence="5">HW T2.11</strain>
    </source>
</reference>
<keyword evidence="2" id="KW-0560">Oxidoreductase</keyword>
<dbReference type="InterPro" id="IPR055170">
    <property type="entry name" value="GFO_IDH_MocA-like_dom"/>
</dbReference>
<evidence type="ECO:0000313" key="6">
    <source>
        <dbReference type="Proteomes" id="UP000708298"/>
    </source>
</evidence>
<keyword evidence="6" id="KW-1185">Reference proteome</keyword>
<dbReference type="GO" id="GO:0016491">
    <property type="term" value="F:oxidoreductase activity"/>
    <property type="evidence" value="ECO:0007669"/>
    <property type="project" value="UniProtKB-KW"/>
</dbReference>
<dbReference type="EMBL" id="JAESVB010000003">
    <property type="protein sequence ID" value="MCB8875162.1"/>
    <property type="molecule type" value="Genomic_DNA"/>
</dbReference>
<protein>
    <submittedName>
        <fullName evidence="5">Gfo/Idh/MocA family oxidoreductase</fullName>
    </submittedName>
</protein>
<dbReference type="Gene3D" id="3.40.50.720">
    <property type="entry name" value="NAD(P)-binding Rossmann-like Domain"/>
    <property type="match status" value="1"/>
</dbReference>
<comment type="caution">
    <text evidence="5">The sequence shown here is derived from an EMBL/GenBank/DDBJ whole genome shotgun (WGS) entry which is preliminary data.</text>
</comment>